<dbReference type="EMBL" id="VISO01000003">
    <property type="protein sequence ID" value="TVZ63132.1"/>
    <property type="molecule type" value="Genomic_DNA"/>
</dbReference>
<proteinExistence type="predicted"/>
<dbReference type="RefSeq" id="WP_022714094.1">
    <property type="nucleotide sequence ID" value="NZ_ATTQ01000004.1"/>
</dbReference>
<dbReference type="AlphaFoldDB" id="A0A559SLB8"/>
<sequence>MSGPKVVRIVTREELLAICEGHIAALTAAIEQWERVGKRNEIVDAEDIRLAERRIVAMRDLLAKDQFVEVQKQVPIEIAFFKTDMAKRIERAAEKAAQARSEENRRLRAAASVAGSLKAKGLPVPPALLQPASYTQVELQDALRHAFKLLGPSELSNETTDRQRELAAQLDDGEKRIALADWLAAHSNPADDDPALADLSRRVEELRALSPERATALSDRLEHVFADRSPRRALLIDSLAMDIGEARLAAIAEANAVGELRAVEAQLKSLQSASVANLVSEITELLNSPPMSSEISNLTAIAKAAFEAALNKRAELDRRRVVLDGLAELGYEVKEGMQTAWVENGRVVLKSKRTPQYGVEIGGDPSKSMQLRTVGFAGQGNSRDVAADVAAEAEFCADFSALQRKIAAKGGDLSVIKALGVGATPVKRISTIEKSEASDATTTLNQATVQRSSGKPVK</sequence>
<evidence type="ECO:0000313" key="3">
    <source>
        <dbReference type="Proteomes" id="UP000319824"/>
    </source>
</evidence>
<name>A0A559SLB8_9HYPH</name>
<comment type="caution">
    <text evidence="2">The sequence shown here is derived from an EMBL/GenBank/DDBJ whole genome shotgun (WGS) entry which is preliminary data.</text>
</comment>
<feature type="compositionally biased region" description="Polar residues" evidence="1">
    <location>
        <begin position="438"/>
        <end position="458"/>
    </location>
</feature>
<accession>A0A559SLB8</accession>
<organism evidence="2 3">
    <name type="scientific">Rhizobium mongolense USDA 1844</name>
    <dbReference type="NCBI Taxonomy" id="1079460"/>
    <lineage>
        <taxon>Bacteria</taxon>
        <taxon>Pseudomonadati</taxon>
        <taxon>Pseudomonadota</taxon>
        <taxon>Alphaproteobacteria</taxon>
        <taxon>Hyphomicrobiales</taxon>
        <taxon>Rhizobiaceae</taxon>
        <taxon>Rhizobium/Agrobacterium group</taxon>
        <taxon>Rhizobium</taxon>
    </lineage>
</organism>
<evidence type="ECO:0000256" key="1">
    <source>
        <dbReference type="SAM" id="MobiDB-lite"/>
    </source>
</evidence>
<reference evidence="2 3" key="1">
    <citation type="submission" date="2019-06" db="EMBL/GenBank/DDBJ databases">
        <title>Pac Bio to generate improved reference genome sequences for organisms with transposon mutant libraries (support for FEBA project).</title>
        <authorList>
            <person name="Blow M."/>
        </authorList>
    </citation>
    <scope>NUCLEOTIDE SEQUENCE [LARGE SCALE GENOMIC DNA]</scope>
    <source>
        <strain evidence="2 3">USDA 1844</strain>
    </source>
</reference>
<feature type="region of interest" description="Disordered" evidence="1">
    <location>
        <begin position="437"/>
        <end position="458"/>
    </location>
</feature>
<gene>
    <name evidence="2" type="ORF">BCL32_3253</name>
</gene>
<protein>
    <submittedName>
        <fullName evidence="2">Uncharacterized protein</fullName>
    </submittedName>
</protein>
<dbReference type="Proteomes" id="UP000319824">
    <property type="component" value="Unassembled WGS sequence"/>
</dbReference>
<evidence type="ECO:0000313" key="2">
    <source>
        <dbReference type="EMBL" id="TVZ63132.1"/>
    </source>
</evidence>